<dbReference type="GO" id="GO:0005770">
    <property type="term" value="C:late endosome"/>
    <property type="evidence" value="ECO:0007669"/>
    <property type="project" value="TreeGrafter"/>
</dbReference>
<reference evidence="2" key="1">
    <citation type="submission" date="2025-08" db="UniProtKB">
        <authorList>
            <consortium name="Ensembl"/>
        </authorList>
    </citation>
    <scope>IDENTIFICATION</scope>
</reference>
<organism evidence="2 3">
    <name type="scientific">Cyprinus carpio</name>
    <name type="common">Common carp</name>
    <dbReference type="NCBI Taxonomy" id="7962"/>
    <lineage>
        <taxon>Eukaryota</taxon>
        <taxon>Metazoa</taxon>
        <taxon>Chordata</taxon>
        <taxon>Craniata</taxon>
        <taxon>Vertebrata</taxon>
        <taxon>Euteleostomi</taxon>
        <taxon>Actinopterygii</taxon>
        <taxon>Neopterygii</taxon>
        <taxon>Teleostei</taxon>
        <taxon>Ostariophysi</taxon>
        <taxon>Cypriniformes</taxon>
        <taxon>Cyprinidae</taxon>
        <taxon>Cyprininae</taxon>
        <taxon>Cyprinus</taxon>
    </lineage>
</organism>
<evidence type="ECO:0000313" key="3">
    <source>
        <dbReference type="Proteomes" id="UP000694427"/>
    </source>
</evidence>
<keyword evidence="3" id="KW-1185">Reference proteome</keyword>
<dbReference type="GO" id="GO:0005886">
    <property type="term" value="C:plasma membrane"/>
    <property type="evidence" value="ECO:0007669"/>
    <property type="project" value="TreeGrafter"/>
</dbReference>
<sequence>MKQKYSSFSSNILEIALSCMIHQTKSLPDYFLGSVAAIIIGFLAIVLIVLAGVYYFKIRRSSYGRLLDDSEHSSVGNFLNPMFDG</sequence>
<reference evidence="2" key="2">
    <citation type="submission" date="2025-09" db="UniProtKB">
        <authorList>
            <consortium name="Ensembl"/>
        </authorList>
    </citation>
    <scope>IDENTIFICATION</scope>
</reference>
<proteinExistence type="predicted"/>
<dbReference type="Proteomes" id="UP000694427">
    <property type="component" value="Unplaced"/>
</dbReference>
<dbReference type="Pfam" id="PF17061">
    <property type="entry name" value="PARM"/>
    <property type="match status" value="1"/>
</dbReference>
<name>A0A8C1QJ90_CYPCA</name>
<dbReference type="PANTHER" id="PTHR35453:SF1">
    <property type="entry name" value="PROSTATE ANDROGEN-REGULATED MUCIN-LIKE PROTEIN 1"/>
    <property type="match status" value="1"/>
</dbReference>
<dbReference type="GO" id="GO:0005769">
    <property type="term" value="C:early endosome"/>
    <property type="evidence" value="ECO:0007669"/>
    <property type="project" value="TreeGrafter"/>
</dbReference>
<dbReference type="InterPro" id="IPR031431">
    <property type="entry name" value="PARM1"/>
</dbReference>
<evidence type="ECO:0000256" key="1">
    <source>
        <dbReference type="SAM" id="Phobius"/>
    </source>
</evidence>
<dbReference type="PANTHER" id="PTHR35453">
    <property type="entry name" value="PROSTATE ANDROGEN-REGULATED MUCIN-LIKE PROTEIN 1"/>
    <property type="match status" value="1"/>
</dbReference>
<keyword evidence="1" id="KW-1133">Transmembrane helix</keyword>
<evidence type="ECO:0000313" key="2">
    <source>
        <dbReference type="Ensembl" id="ENSCCRP00010043901.1"/>
    </source>
</evidence>
<protein>
    <submittedName>
        <fullName evidence="2">Uncharacterized protein</fullName>
    </submittedName>
</protein>
<accession>A0A8C1QJ90</accession>
<feature type="transmembrane region" description="Helical" evidence="1">
    <location>
        <begin position="30"/>
        <end position="56"/>
    </location>
</feature>
<dbReference type="GO" id="GO:0005794">
    <property type="term" value="C:Golgi apparatus"/>
    <property type="evidence" value="ECO:0007669"/>
    <property type="project" value="TreeGrafter"/>
</dbReference>
<keyword evidence="1" id="KW-0472">Membrane</keyword>
<dbReference type="OMA" id="ALSCMIH"/>
<dbReference type="Ensembl" id="ENSCCRT00010048168.1">
    <property type="protein sequence ID" value="ENSCCRP00010043901.1"/>
    <property type="gene ID" value="ENSCCRG00010018652.1"/>
</dbReference>
<keyword evidence="1" id="KW-0812">Transmembrane</keyword>
<dbReference type="AlphaFoldDB" id="A0A8C1QJ90"/>